<name>D7FRX9_ECTSI</name>
<keyword evidence="2" id="KW-1133">Transmembrane helix</keyword>
<keyword evidence="4" id="KW-1185">Reference proteome</keyword>
<dbReference type="Proteomes" id="UP000002630">
    <property type="component" value="Linkage Group LG09"/>
</dbReference>
<evidence type="ECO:0000256" key="1">
    <source>
        <dbReference type="SAM" id="MobiDB-lite"/>
    </source>
</evidence>
<evidence type="ECO:0000313" key="4">
    <source>
        <dbReference type="Proteomes" id="UP000002630"/>
    </source>
</evidence>
<proteinExistence type="predicted"/>
<feature type="transmembrane region" description="Helical" evidence="2">
    <location>
        <begin position="40"/>
        <end position="57"/>
    </location>
</feature>
<dbReference type="AlphaFoldDB" id="D7FRX9"/>
<dbReference type="EMBL" id="FN649734">
    <property type="protein sequence ID" value="CBJ30920.1"/>
    <property type="molecule type" value="Genomic_DNA"/>
</dbReference>
<reference evidence="3 4" key="1">
    <citation type="journal article" date="2010" name="Nature">
        <title>The Ectocarpus genome and the independent evolution of multicellularity in brown algae.</title>
        <authorList>
            <person name="Cock J.M."/>
            <person name="Sterck L."/>
            <person name="Rouze P."/>
            <person name="Scornet D."/>
            <person name="Allen A.E."/>
            <person name="Amoutzias G."/>
            <person name="Anthouard V."/>
            <person name="Artiguenave F."/>
            <person name="Aury J.M."/>
            <person name="Badger J.H."/>
            <person name="Beszteri B."/>
            <person name="Billiau K."/>
            <person name="Bonnet E."/>
            <person name="Bothwell J.H."/>
            <person name="Bowler C."/>
            <person name="Boyen C."/>
            <person name="Brownlee C."/>
            <person name="Carrano C.J."/>
            <person name="Charrier B."/>
            <person name="Cho G.Y."/>
            <person name="Coelho S.M."/>
            <person name="Collen J."/>
            <person name="Corre E."/>
            <person name="Da Silva C."/>
            <person name="Delage L."/>
            <person name="Delaroque N."/>
            <person name="Dittami S.M."/>
            <person name="Doulbeau S."/>
            <person name="Elias M."/>
            <person name="Farnham G."/>
            <person name="Gachon C.M."/>
            <person name="Gschloessl B."/>
            <person name="Heesch S."/>
            <person name="Jabbari K."/>
            <person name="Jubin C."/>
            <person name="Kawai H."/>
            <person name="Kimura K."/>
            <person name="Kloareg B."/>
            <person name="Kupper F.C."/>
            <person name="Lang D."/>
            <person name="Le Bail A."/>
            <person name="Leblanc C."/>
            <person name="Lerouge P."/>
            <person name="Lohr M."/>
            <person name="Lopez P.J."/>
            <person name="Martens C."/>
            <person name="Maumus F."/>
            <person name="Michel G."/>
            <person name="Miranda-Saavedra D."/>
            <person name="Morales J."/>
            <person name="Moreau H."/>
            <person name="Motomura T."/>
            <person name="Nagasato C."/>
            <person name="Napoli C.A."/>
            <person name="Nelson D.R."/>
            <person name="Nyvall-Collen P."/>
            <person name="Peters A.F."/>
            <person name="Pommier C."/>
            <person name="Potin P."/>
            <person name="Poulain J."/>
            <person name="Quesneville H."/>
            <person name="Read B."/>
            <person name="Rensing S.A."/>
            <person name="Ritter A."/>
            <person name="Rousvoal S."/>
            <person name="Samanta M."/>
            <person name="Samson G."/>
            <person name="Schroeder D.C."/>
            <person name="Segurens B."/>
            <person name="Strittmatter M."/>
            <person name="Tonon T."/>
            <person name="Tregear J.W."/>
            <person name="Valentin K."/>
            <person name="von Dassow P."/>
            <person name="Yamagishi T."/>
            <person name="Van de Peer Y."/>
            <person name="Wincker P."/>
        </authorList>
    </citation>
    <scope>NUCLEOTIDE SEQUENCE [LARGE SCALE GENOMIC DNA]</scope>
    <source>
        <strain evidence="4">Ec32 / CCAP1310/4</strain>
    </source>
</reference>
<accession>D7FRX9</accession>
<keyword evidence="2" id="KW-0472">Membrane</keyword>
<evidence type="ECO:0000313" key="3">
    <source>
        <dbReference type="EMBL" id="CBJ30920.1"/>
    </source>
</evidence>
<evidence type="ECO:0000256" key="2">
    <source>
        <dbReference type="SAM" id="Phobius"/>
    </source>
</evidence>
<dbReference type="InParanoid" id="D7FRX9"/>
<keyword evidence="2" id="KW-0812">Transmembrane</keyword>
<gene>
    <name evidence="3" type="ORF">Esi_0223_0026</name>
</gene>
<feature type="region of interest" description="Disordered" evidence="1">
    <location>
        <begin position="1"/>
        <end position="33"/>
    </location>
</feature>
<dbReference type="EMBL" id="FN648402">
    <property type="protein sequence ID" value="CBJ30920.1"/>
    <property type="molecule type" value="Genomic_DNA"/>
</dbReference>
<organism evidence="3 4">
    <name type="scientific">Ectocarpus siliculosus</name>
    <name type="common">Brown alga</name>
    <name type="synonym">Conferva siliculosa</name>
    <dbReference type="NCBI Taxonomy" id="2880"/>
    <lineage>
        <taxon>Eukaryota</taxon>
        <taxon>Sar</taxon>
        <taxon>Stramenopiles</taxon>
        <taxon>Ochrophyta</taxon>
        <taxon>PX clade</taxon>
        <taxon>Phaeophyceae</taxon>
        <taxon>Ectocarpales</taxon>
        <taxon>Ectocarpaceae</taxon>
        <taxon>Ectocarpus</taxon>
    </lineage>
</organism>
<protein>
    <submittedName>
        <fullName evidence="3">Uncharacterized protein</fullName>
    </submittedName>
</protein>
<sequence>MPDVVKPGPPSNGGDADGGGEDEQENGAVTMDLMGSGRDFPLQVLILVLVLLGWLHANGLPLCHC</sequence>